<sequence>MFSPSLLYAKLTFDLRMSNSYLSIQKTTRLVSFPLGIHVNTPSANALQWTFVDCADDSQNTPMDHSVLSSFFFR</sequence>
<keyword evidence="1" id="KW-1185">Reference proteome</keyword>
<dbReference type="Proteomes" id="UP000095282">
    <property type="component" value="Unplaced"/>
</dbReference>
<proteinExistence type="predicted"/>
<protein>
    <submittedName>
        <fullName evidence="2">Ovule protein</fullName>
    </submittedName>
</protein>
<organism evidence="1 2">
    <name type="scientific">Caenorhabditis tropicalis</name>
    <dbReference type="NCBI Taxonomy" id="1561998"/>
    <lineage>
        <taxon>Eukaryota</taxon>
        <taxon>Metazoa</taxon>
        <taxon>Ecdysozoa</taxon>
        <taxon>Nematoda</taxon>
        <taxon>Chromadorea</taxon>
        <taxon>Rhabditida</taxon>
        <taxon>Rhabditina</taxon>
        <taxon>Rhabditomorpha</taxon>
        <taxon>Rhabditoidea</taxon>
        <taxon>Rhabditidae</taxon>
        <taxon>Peloderinae</taxon>
        <taxon>Caenorhabditis</taxon>
    </lineage>
</organism>
<dbReference type="WBParaSite" id="Csp11.Scaffold629.g8660.t1">
    <property type="protein sequence ID" value="Csp11.Scaffold629.g8660.t1"/>
    <property type="gene ID" value="Csp11.Scaffold629.g8660"/>
</dbReference>
<evidence type="ECO:0000313" key="1">
    <source>
        <dbReference type="Proteomes" id="UP000095282"/>
    </source>
</evidence>
<name>A0A1I7UF12_9PELO</name>
<accession>A0A1I7UF12</accession>
<reference evidence="2" key="1">
    <citation type="submission" date="2016-11" db="UniProtKB">
        <authorList>
            <consortium name="WormBaseParasite"/>
        </authorList>
    </citation>
    <scope>IDENTIFICATION</scope>
</reference>
<dbReference type="AlphaFoldDB" id="A0A1I7UF12"/>
<evidence type="ECO:0000313" key="2">
    <source>
        <dbReference type="WBParaSite" id="Csp11.Scaffold629.g8660.t1"/>
    </source>
</evidence>